<name>A0A838CXK9_9BACI</name>
<evidence type="ECO:0000313" key="2">
    <source>
        <dbReference type="Proteomes" id="UP000571017"/>
    </source>
</evidence>
<organism evidence="1 2">
    <name type="scientific">Halobacillus locisalis</name>
    <dbReference type="NCBI Taxonomy" id="220753"/>
    <lineage>
        <taxon>Bacteria</taxon>
        <taxon>Bacillati</taxon>
        <taxon>Bacillota</taxon>
        <taxon>Bacilli</taxon>
        <taxon>Bacillales</taxon>
        <taxon>Bacillaceae</taxon>
        <taxon>Halobacillus</taxon>
    </lineage>
</organism>
<comment type="caution">
    <text evidence="1">The sequence shown here is derived from an EMBL/GenBank/DDBJ whole genome shotgun (WGS) entry which is preliminary data.</text>
</comment>
<dbReference type="RefSeq" id="WP_181473943.1">
    <property type="nucleotide sequence ID" value="NZ_JACEFG010000005.1"/>
</dbReference>
<sequence>MSNKSRLVIGCRRCKEGYEVANYFADIPQHLNLTTSFHQEDINALFFENYSCPFCHNTLYITPPIIEFVSVFENKNFHVKFEEYYIRIINEQHYIGLPKDKAPEDIYIDLMNSGIDIEEDITLPNTREVQYLQDVAHEYDRNQWVLEFESGNTEHSIDELTKNRYK</sequence>
<evidence type="ECO:0000313" key="1">
    <source>
        <dbReference type="EMBL" id="MBA2176882.1"/>
    </source>
</evidence>
<keyword evidence="2" id="KW-1185">Reference proteome</keyword>
<evidence type="ECO:0008006" key="3">
    <source>
        <dbReference type="Google" id="ProtNLM"/>
    </source>
</evidence>
<protein>
    <recommendedName>
        <fullName evidence="3">CpXC domain-containing protein</fullName>
    </recommendedName>
</protein>
<reference evidence="1 2" key="1">
    <citation type="journal article" date="2004" name="Extremophiles">
        <title>Halobacillus locisalis sp. nov., a halophilic bacterium isolated from a marine solar saltern of the Yellow Sea in Korea.</title>
        <authorList>
            <person name="Yoon J.H."/>
            <person name="Kang K.H."/>
            <person name="Oh T.K."/>
            <person name="Park Y.H."/>
        </authorList>
    </citation>
    <scope>NUCLEOTIDE SEQUENCE [LARGE SCALE GENOMIC DNA]</scope>
    <source>
        <strain evidence="1 2">KCTC 3788</strain>
    </source>
</reference>
<gene>
    <name evidence="1" type="ORF">H0266_18540</name>
</gene>
<accession>A0A838CXK9</accession>
<dbReference type="Proteomes" id="UP000571017">
    <property type="component" value="Unassembled WGS sequence"/>
</dbReference>
<dbReference type="AlphaFoldDB" id="A0A838CXK9"/>
<dbReference type="EMBL" id="JACEFG010000005">
    <property type="protein sequence ID" value="MBA2176882.1"/>
    <property type="molecule type" value="Genomic_DNA"/>
</dbReference>
<proteinExistence type="predicted"/>